<feature type="transmembrane region" description="Helical" evidence="6">
    <location>
        <begin position="417"/>
        <end position="436"/>
    </location>
</feature>
<evidence type="ECO:0000256" key="6">
    <source>
        <dbReference type="SAM" id="Phobius"/>
    </source>
</evidence>
<evidence type="ECO:0000256" key="2">
    <source>
        <dbReference type="ARBA" id="ARBA00022692"/>
    </source>
</evidence>
<accession>A0A9D2TBV6</accession>
<name>A0A9D2TBV6_9FIRM</name>
<dbReference type="GO" id="GO:0016020">
    <property type="term" value="C:membrane"/>
    <property type="evidence" value="ECO:0007669"/>
    <property type="project" value="UniProtKB-SubCell"/>
</dbReference>
<feature type="transmembrane region" description="Helical" evidence="6">
    <location>
        <begin position="125"/>
        <end position="151"/>
    </location>
</feature>
<comment type="caution">
    <text evidence="8">The sequence shown here is derived from an EMBL/GenBank/DDBJ whole genome shotgun (WGS) entry which is preliminary data.</text>
</comment>
<evidence type="ECO:0000256" key="3">
    <source>
        <dbReference type="ARBA" id="ARBA00022989"/>
    </source>
</evidence>
<dbReference type="InterPro" id="IPR007016">
    <property type="entry name" value="O-antigen_ligase-rel_domated"/>
</dbReference>
<evidence type="ECO:0000313" key="8">
    <source>
        <dbReference type="EMBL" id="HJC63401.1"/>
    </source>
</evidence>
<dbReference type="Pfam" id="PF04932">
    <property type="entry name" value="Wzy_C"/>
    <property type="match status" value="1"/>
</dbReference>
<feature type="transmembrane region" description="Helical" evidence="6">
    <location>
        <begin position="96"/>
        <end position="113"/>
    </location>
</feature>
<evidence type="ECO:0000256" key="4">
    <source>
        <dbReference type="ARBA" id="ARBA00023136"/>
    </source>
</evidence>
<feature type="transmembrane region" description="Helical" evidence="6">
    <location>
        <begin position="70"/>
        <end position="90"/>
    </location>
</feature>
<dbReference type="AlphaFoldDB" id="A0A9D2TBV6"/>
<feature type="region of interest" description="Disordered" evidence="5">
    <location>
        <begin position="294"/>
        <end position="341"/>
    </location>
</feature>
<evidence type="ECO:0000259" key="7">
    <source>
        <dbReference type="Pfam" id="PF04932"/>
    </source>
</evidence>
<dbReference type="Proteomes" id="UP000823886">
    <property type="component" value="Unassembled WGS sequence"/>
</dbReference>
<organism evidence="8 9">
    <name type="scientific">Candidatus Blautia merdavium</name>
    <dbReference type="NCBI Taxonomy" id="2838494"/>
    <lineage>
        <taxon>Bacteria</taxon>
        <taxon>Bacillati</taxon>
        <taxon>Bacillota</taxon>
        <taxon>Clostridia</taxon>
        <taxon>Lachnospirales</taxon>
        <taxon>Lachnospiraceae</taxon>
        <taxon>Blautia</taxon>
    </lineage>
</organism>
<keyword evidence="3 6" id="KW-1133">Transmembrane helix</keyword>
<proteinExistence type="predicted"/>
<keyword evidence="4 6" id="KW-0472">Membrane</keyword>
<feature type="transmembrane region" description="Helical" evidence="6">
    <location>
        <begin position="182"/>
        <end position="199"/>
    </location>
</feature>
<dbReference type="PANTHER" id="PTHR37422">
    <property type="entry name" value="TEICHURONIC ACID BIOSYNTHESIS PROTEIN TUAE"/>
    <property type="match status" value="1"/>
</dbReference>
<feature type="transmembrane region" description="Helical" evidence="6">
    <location>
        <begin position="15"/>
        <end position="32"/>
    </location>
</feature>
<feature type="domain" description="O-antigen ligase-related" evidence="7">
    <location>
        <begin position="215"/>
        <end position="424"/>
    </location>
</feature>
<comment type="subcellular location">
    <subcellularLocation>
        <location evidence="1">Membrane</location>
        <topology evidence="1">Multi-pass membrane protein</topology>
    </subcellularLocation>
</comment>
<feature type="transmembrane region" description="Helical" evidence="6">
    <location>
        <begin position="38"/>
        <end position="58"/>
    </location>
</feature>
<protein>
    <submittedName>
        <fullName evidence="8">O-antigen ligase family protein</fullName>
    </submittedName>
</protein>
<dbReference type="PANTHER" id="PTHR37422:SF17">
    <property type="entry name" value="O-ANTIGEN LIGASE"/>
    <property type="match status" value="1"/>
</dbReference>
<keyword evidence="2 6" id="KW-0812">Transmembrane</keyword>
<dbReference type="InterPro" id="IPR051533">
    <property type="entry name" value="WaaL-like"/>
</dbReference>
<feature type="transmembrane region" description="Helical" evidence="6">
    <location>
        <begin position="478"/>
        <end position="495"/>
    </location>
</feature>
<sequence length="507" mass="56997">MNSTKTMKRLSQAEIVFKLWFYLYVILSTCNLTYGKEIISICMWPMLLLGAGLVLYRLIHIKEYVRMPNLWILILLFVSYLFSMAANLQYESKKGLVTMVFWVLYFGILYAFRDSDSQERVRKEFHLMAAVHILYALVMTLISLGMMAVGYSSSYIDKSNGNYEVCSGFHDGRLWGAFQDPNLGAIVCCTAIALCIYFMGKKKEKLWKAAFSVCILLFLFYIAFSDSRNGLVSIGAGMAAYAFLRGYYRERRWKKQWINLAAAVLVGAICFFLPEGIKYSYNYAVGQQIQQQAGQNQSSANKSGSSSSSAKKPGSSTSKSSGTGKSSASGKKTTTSKTPAAPVKRNYSLEGDISNRRFDLWKSAVEVGLSRPLTGTSFPGIVPYAKENLPDTYIVNNDHWDYSTMDNEILNVFVSQGFPGLLILAVLVIALIRYVFARIWKLEKGDFAAAQVLLTCIVMLSASSMFQATMFYQNSTDANMFWMFLGYLVFMLKEIPTKNSEKVQVQV</sequence>
<feature type="transmembrane region" description="Helical" evidence="6">
    <location>
        <begin position="448"/>
        <end position="472"/>
    </location>
</feature>
<evidence type="ECO:0000256" key="1">
    <source>
        <dbReference type="ARBA" id="ARBA00004141"/>
    </source>
</evidence>
<gene>
    <name evidence="8" type="ORF">H9753_07270</name>
</gene>
<evidence type="ECO:0000256" key="5">
    <source>
        <dbReference type="SAM" id="MobiDB-lite"/>
    </source>
</evidence>
<keyword evidence="8" id="KW-0436">Ligase</keyword>
<dbReference type="GO" id="GO:0016874">
    <property type="term" value="F:ligase activity"/>
    <property type="evidence" value="ECO:0007669"/>
    <property type="project" value="UniProtKB-KW"/>
</dbReference>
<feature type="transmembrane region" description="Helical" evidence="6">
    <location>
        <begin position="257"/>
        <end position="274"/>
    </location>
</feature>
<feature type="transmembrane region" description="Helical" evidence="6">
    <location>
        <begin position="206"/>
        <end position="224"/>
    </location>
</feature>
<feature type="transmembrane region" description="Helical" evidence="6">
    <location>
        <begin position="230"/>
        <end position="248"/>
    </location>
</feature>
<reference evidence="8" key="2">
    <citation type="submission" date="2021-04" db="EMBL/GenBank/DDBJ databases">
        <authorList>
            <person name="Gilroy R."/>
        </authorList>
    </citation>
    <scope>NUCLEOTIDE SEQUENCE</scope>
    <source>
        <strain evidence="8">ChiBcec2-3848</strain>
    </source>
</reference>
<evidence type="ECO:0000313" key="9">
    <source>
        <dbReference type="Proteomes" id="UP000823886"/>
    </source>
</evidence>
<reference evidence="8" key="1">
    <citation type="journal article" date="2021" name="PeerJ">
        <title>Extensive microbial diversity within the chicken gut microbiome revealed by metagenomics and culture.</title>
        <authorList>
            <person name="Gilroy R."/>
            <person name="Ravi A."/>
            <person name="Getino M."/>
            <person name="Pursley I."/>
            <person name="Horton D.L."/>
            <person name="Alikhan N.F."/>
            <person name="Baker D."/>
            <person name="Gharbi K."/>
            <person name="Hall N."/>
            <person name="Watson M."/>
            <person name="Adriaenssens E.M."/>
            <person name="Foster-Nyarko E."/>
            <person name="Jarju S."/>
            <person name="Secka A."/>
            <person name="Antonio M."/>
            <person name="Oren A."/>
            <person name="Chaudhuri R.R."/>
            <person name="La Ragione R."/>
            <person name="Hildebrand F."/>
            <person name="Pallen M.J."/>
        </authorList>
    </citation>
    <scope>NUCLEOTIDE SEQUENCE</scope>
    <source>
        <strain evidence="8">ChiBcec2-3848</strain>
    </source>
</reference>
<dbReference type="EMBL" id="DWVZ01000096">
    <property type="protein sequence ID" value="HJC63401.1"/>
    <property type="molecule type" value="Genomic_DNA"/>
</dbReference>